<keyword evidence="3" id="KW-0328">Glycosyltransferase</keyword>
<proteinExistence type="predicted"/>
<evidence type="ECO:0000259" key="9">
    <source>
        <dbReference type="Pfam" id="PF13231"/>
    </source>
</evidence>
<evidence type="ECO:0000256" key="8">
    <source>
        <dbReference type="SAM" id="Phobius"/>
    </source>
</evidence>
<dbReference type="GO" id="GO:0009103">
    <property type="term" value="P:lipopolysaccharide biosynthetic process"/>
    <property type="evidence" value="ECO:0007669"/>
    <property type="project" value="UniProtKB-ARBA"/>
</dbReference>
<keyword evidence="2" id="KW-1003">Cell membrane</keyword>
<feature type="transmembrane region" description="Helical" evidence="8">
    <location>
        <begin position="80"/>
        <end position="99"/>
    </location>
</feature>
<feature type="transmembrane region" description="Helical" evidence="8">
    <location>
        <begin position="370"/>
        <end position="392"/>
    </location>
</feature>
<dbReference type="GO" id="GO:0016763">
    <property type="term" value="F:pentosyltransferase activity"/>
    <property type="evidence" value="ECO:0007669"/>
    <property type="project" value="TreeGrafter"/>
</dbReference>
<evidence type="ECO:0000256" key="1">
    <source>
        <dbReference type="ARBA" id="ARBA00004651"/>
    </source>
</evidence>
<feature type="transmembrane region" description="Helical" evidence="8">
    <location>
        <begin position="290"/>
        <end position="311"/>
    </location>
</feature>
<feature type="transmembrane region" description="Helical" evidence="8">
    <location>
        <begin position="261"/>
        <end position="278"/>
    </location>
</feature>
<dbReference type="EMBL" id="CP036273">
    <property type="protein sequence ID" value="QDU22257.1"/>
    <property type="molecule type" value="Genomic_DNA"/>
</dbReference>
<dbReference type="GO" id="GO:0010041">
    <property type="term" value="P:response to iron(III) ion"/>
    <property type="evidence" value="ECO:0007669"/>
    <property type="project" value="TreeGrafter"/>
</dbReference>
<dbReference type="Pfam" id="PF13231">
    <property type="entry name" value="PMT_2"/>
    <property type="match status" value="1"/>
</dbReference>
<evidence type="ECO:0000256" key="3">
    <source>
        <dbReference type="ARBA" id="ARBA00022676"/>
    </source>
</evidence>
<accession>A0A517XXJ8</accession>
<dbReference type="RefSeq" id="WP_202920298.1">
    <property type="nucleotide sequence ID" value="NZ_CP036273.1"/>
</dbReference>
<name>A0A517XXJ8_9BACT</name>
<evidence type="ECO:0000256" key="7">
    <source>
        <dbReference type="ARBA" id="ARBA00023136"/>
    </source>
</evidence>
<evidence type="ECO:0000256" key="5">
    <source>
        <dbReference type="ARBA" id="ARBA00022692"/>
    </source>
</evidence>
<dbReference type="KEGG" id="uli:ETAA1_42340"/>
<dbReference type="PANTHER" id="PTHR33908">
    <property type="entry name" value="MANNOSYLTRANSFERASE YKCB-RELATED"/>
    <property type="match status" value="1"/>
</dbReference>
<evidence type="ECO:0000256" key="6">
    <source>
        <dbReference type="ARBA" id="ARBA00022989"/>
    </source>
</evidence>
<feature type="transmembrane region" description="Helical" evidence="8">
    <location>
        <begin position="198"/>
        <end position="220"/>
    </location>
</feature>
<evidence type="ECO:0000256" key="4">
    <source>
        <dbReference type="ARBA" id="ARBA00022679"/>
    </source>
</evidence>
<comment type="subcellular location">
    <subcellularLocation>
        <location evidence="1">Cell membrane</location>
        <topology evidence="1">Multi-pass membrane protein</topology>
    </subcellularLocation>
</comment>
<keyword evidence="6 8" id="KW-1133">Transmembrane helix</keyword>
<keyword evidence="5 8" id="KW-0812">Transmembrane</keyword>
<evidence type="ECO:0000313" key="10">
    <source>
        <dbReference type="EMBL" id="QDU22257.1"/>
    </source>
</evidence>
<dbReference type="AlphaFoldDB" id="A0A517XXJ8"/>
<dbReference type="PANTHER" id="PTHR33908:SF3">
    <property type="entry name" value="UNDECAPRENYL PHOSPHATE-ALPHA-4-AMINO-4-DEOXY-L-ARABINOSE ARABINOSYL TRANSFERASE"/>
    <property type="match status" value="1"/>
</dbReference>
<feature type="transmembrane region" description="Helical" evidence="8">
    <location>
        <begin position="159"/>
        <end position="186"/>
    </location>
</feature>
<dbReference type="InterPro" id="IPR038731">
    <property type="entry name" value="RgtA/B/C-like"/>
</dbReference>
<dbReference type="GO" id="GO:0005886">
    <property type="term" value="C:plasma membrane"/>
    <property type="evidence" value="ECO:0007669"/>
    <property type="project" value="UniProtKB-SubCell"/>
</dbReference>
<feature type="domain" description="Glycosyltransferase RgtA/B/C/D-like" evidence="9">
    <location>
        <begin position="57"/>
        <end position="215"/>
    </location>
</feature>
<evidence type="ECO:0000313" key="11">
    <source>
        <dbReference type="Proteomes" id="UP000319576"/>
    </source>
</evidence>
<gene>
    <name evidence="10" type="ORF">ETAA1_42340</name>
</gene>
<protein>
    <recommendedName>
        <fullName evidence="9">Glycosyltransferase RgtA/B/C/D-like domain-containing protein</fullName>
    </recommendedName>
</protein>
<dbReference type="InterPro" id="IPR050297">
    <property type="entry name" value="LipidA_mod_glycosyltrf_83"/>
</dbReference>
<sequence length="489" mass="53363">MSLAPVLLVGWCAALFLYGLGAGPLYRTESLRAIIGAECLRGHWVYPVLHGEPFLTKPPGHYAAIGLASLPTGRVTEVTARLPSAIAATVSVLLMAGLFRRVLGDRAGLLAGLLVPCSILWLDKAPSAEIDMTLVGWVTAALILFHRALEAGERPSPGFLAASLLCVAAGTLTKWTAPAFFALTAVPILAWRRQLQLLVGWPFLAATLVAVAVVAGWAALVTQQVGWDALADTVRKEAAYRFAPKSAAKGYPWSEVLTYPLLVWAAHLPLSLFALRTLRRGFAARWDDRGRLLLAFLHCWAWPNLLFWALVPNHNVRYALPVSPALMGLGVMGLLDWWCARSASGRRERAVSERVDDARQQPAHAGRSPAVLLAAFLALWLAAKVVFVEVVVPRRTAGRDAEATAAALREYVPAGEPLYLLKLKDEGVLFYYGRPSRKLSSPAQLPQGAHVALIEAEWREWEANRTGELVRWMYDQQGDPLILARVLPP</sequence>
<keyword evidence="7 8" id="KW-0472">Membrane</keyword>
<evidence type="ECO:0000256" key="2">
    <source>
        <dbReference type="ARBA" id="ARBA00022475"/>
    </source>
</evidence>
<organism evidence="10 11">
    <name type="scientific">Urbifossiella limnaea</name>
    <dbReference type="NCBI Taxonomy" id="2528023"/>
    <lineage>
        <taxon>Bacteria</taxon>
        <taxon>Pseudomonadati</taxon>
        <taxon>Planctomycetota</taxon>
        <taxon>Planctomycetia</taxon>
        <taxon>Gemmatales</taxon>
        <taxon>Gemmataceae</taxon>
        <taxon>Urbifossiella</taxon>
    </lineage>
</organism>
<reference evidence="10 11" key="1">
    <citation type="submission" date="2019-02" db="EMBL/GenBank/DDBJ databases">
        <title>Deep-cultivation of Planctomycetes and their phenomic and genomic characterization uncovers novel biology.</title>
        <authorList>
            <person name="Wiegand S."/>
            <person name="Jogler M."/>
            <person name="Boedeker C."/>
            <person name="Pinto D."/>
            <person name="Vollmers J."/>
            <person name="Rivas-Marin E."/>
            <person name="Kohn T."/>
            <person name="Peeters S.H."/>
            <person name="Heuer A."/>
            <person name="Rast P."/>
            <person name="Oberbeckmann S."/>
            <person name="Bunk B."/>
            <person name="Jeske O."/>
            <person name="Meyerdierks A."/>
            <person name="Storesund J.E."/>
            <person name="Kallscheuer N."/>
            <person name="Luecker S."/>
            <person name="Lage O.M."/>
            <person name="Pohl T."/>
            <person name="Merkel B.J."/>
            <person name="Hornburger P."/>
            <person name="Mueller R.-W."/>
            <person name="Bruemmer F."/>
            <person name="Labrenz M."/>
            <person name="Spormann A.M."/>
            <person name="Op den Camp H."/>
            <person name="Overmann J."/>
            <person name="Amann R."/>
            <person name="Jetten M.S.M."/>
            <person name="Mascher T."/>
            <person name="Medema M.H."/>
            <person name="Devos D.P."/>
            <person name="Kaster A.-K."/>
            <person name="Ovreas L."/>
            <person name="Rohde M."/>
            <person name="Galperin M.Y."/>
            <person name="Jogler C."/>
        </authorList>
    </citation>
    <scope>NUCLEOTIDE SEQUENCE [LARGE SCALE GENOMIC DNA]</scope>
    <source>
        <strain evidence="10 11">ETA_A1</strain>
    </source>
</reference>
<keyword evidence="11" id="KW-1185">Reference proteome</keyword>
<keyword evidence="4" id="KW-0808">Transferase</keyword>
<dbReference type="Proteomes" id="UP000319576">
    <property type="component" value="Chromosome"/>
</dbReference>